<evidence type="ECO:0000256" key="2">
    <source>
        <dbReference type="ARBA" id="ARBA00009025"/>
    </source>
</evidence>
<evidence type="ECO:0000256" key="16">
    <source>
        <dbReference type="RuleBase" id="RU003297"/>
    </source>
</evidence>
<dbReference type="InterPro" id="IPR003918">
    <property type="entry name" value="NADH_UbQ_OxRdtase"/>
</dbReference>
<keyword evidence="10 16" id="KW-1133">Transmembrane helix</keyword>
<dbReference type="InterPro" id="IPR000260">
    <property type="entry name" value="NADH4_N"/>
</dbReference>
<comment type="similarity">
    <text evidence="2 16">Belongs to the complex I subunit 4 family.</text>
</comment>
<gene>
    <name evidence="19" type="primary">ND4</name>
</gene>
<dbReference type="PANTHER" id="PTHR43507">
    <property type="entry name" value="NADH-UBIQUINONE OXIDOREDUCTASE CHAIN 4"/>
    <property type="match status" value="1"/>
</dbReference>
<feature type="transmembrane region" description="Helical" evidence="16">
    <location>
        <begin position="372"/>
        <end position="402"/>
    </location>
</feature>
<dbReference type="GO" id="GO:0048039">
    <property type="term" value="F:ubiquinone binding"/>
    <property type="evidence" value="ECO:0007669"/>
    <property type="project" value="TreeGrafter"/>
</dbReference>
<evidence type="ECO:0000256" key="10">
    <source>
        <dbReference type="ARBA" id="ARBA00022989"/>
    </source>
</evidence>
<comment type="subcellular location">
    <subcellularLocation>
        <location evidence="1 16">Mitochondrion membrane</location>
        <topology evidence="1 16">Multi-pass membrane protein</topology>
    </subcellularLocation>
</comment>
<keyword evidence="6 16" id="KW-0679">Respiratory chain</keyword>
<evidence type="ECO:0000256" key="12">
    <source>
        <dbReference type="ARBA" id="ARBA00023075"/>
    </source>
</evidence>
<feature type="domain" description="NADH:ubiquinone oxidoreductase chain 4 N-terminal" evidence="18">
    <location>
        <begin position="1"/>
        <end position="101"/>
    </location>
</feature>
<keyword evidence="8" id="KW-1278">Translocase</keyword>
<evidence type="ECO:0000256" key="6">
    <source>
        <dbReference type="ARBA" id="ARBA00022660"/>
    </source>
</evidence>
<feature type="transmembrane region" description="Helical" evidence="16">
    <location>
        <begin position="85"/>
        <end position="105"/>
    </location>
</feature>
<evidence type="ECO:0000256" key="9">
    <source>
        <dbReference type="ARBA" id="ARBA00022982"/>
    </source>
</evidence>
<reference evidence="19" key="1">
    <citation type="submission" date="2011-01" db="EMBL/GenBank/DDBJ databases">
        <authorList>
            <person name="Chen H."/>
            <person name="Sun S."/>
            <person name="Sundberg P."/>
            <person name="Ren W."/>
            <person name="Norenburg J.L."/>
        </authorList>
    </citation>
    <scope>NUCLEOTIDE SEQUENCE</scope>
</reference>
<evidence type="ECO:0000256" key="13">
    <source>
        <dbReference type="ARBA" id="ARBA00023128"/>
    </source>
</evidence>
<keyword evidence="14 16" id="KW-0472">Membrane</keyword>
<evidence type="ECO:0000256" key="15">
    <source>
        <dbReference type="ARBA" id="ARBA00049551"/>
    </source>
</evidence>
<dbReference type="AlphaFoldDB" id="I1SR59"/>
<dbReference type="GeneID" id="12798905"/>
<dbReference type="GO" id="GO:0042773">
    <property type="term" value="P:ATP synthesis coupled electron transport"/>
    <property type="evidence" value="ECO:0007669"/>
    <property type="project" value="InterPro"/>
</dbReference>
<dbReference type="GO" id="GO:0003954">
    <property type="term" value="F:NADH dehydrogenase activity"/>
    <property type="evidence" value="ECO:0007669"/>
    <property type="project" value="TreeGrafter"/>
</dbReference>
<dbReference type="CTD" id="4538"/>
<evidence type="ECO:0000256" key="1">
    <source>
        <dbReference type="ARBA" id="ARBA00004225"/>
    </source>
</evidence>
<name>I1SR59_9BILA</name>
<feature type="transmembrane region" description="Helical" evidence="16">
    <location>
        <begin position="21"/>
        <end position="43"/>
    </location>
</feature>
<evidence type="ECO:0000256" key="14">
    <source>
        <dbReference type="ARBA" id="ARBA00023136"/>
    </source>
</evidence>
<keyword evidence="9 16" id="KW-0249">Electron transport</keyword>
<dbReference type="InterPro" id="IPR001750">
    <property type="entry name" value="ND/Mrp_TM"/>
</dbReference>
<dbReference type="GO" id="GO:0008137">
    <property type="term" value="F:NADH dehydrogenase (ubiquinone) activity"/>
    <property type="evidence" value="ECO:0007669"/>
    <property type="project" value="UniProtKB-UniRule"/>
</dbReference>
<reference evidence="19" key="2">
    <citation type="journal article" date="2012" name="BMC Genomics">
        <title>A comparative study of nemertean complete mitochondrial genomes, including two new ones for Nectonemertes cf. mirabilis and Zygeupolia rubens, may elucidate the fundamental pattern for the phylum Nemertea.</title>
        <authorList>
            <person name="Chen H.X."/>
            <person name="Sun S.C."/>
            <person name="Sundberg P."/>
            <person name="Ren W.C."/>
            <person name="Norenburg J.L."/>
        </authorList>
    </citation>
    <scope>NUCLEOTIDE SEQUENCE</scope>
</reference>
<feature type="transmembrane region" description="Helical" evidence="16">
    <location>
        <begin position="299"/>
        <end position="320"/>
    </location>
</feature>
<evidence type="ECO:0000256" key="8">
    <source>
        <dbReference type="ARBA" id="ARBA00022967"/>
    </source>
</evidence>
<feature type="transmembrane region" description="Helical" evidence="16">
    <location>
        <begin position="49"/>
        <end position="73"/>
    </location>
</feature>
<evidence type="ECO:0000313" key="19">
    <source>
        <dbReference type="EMBL" id="ADZ05379.1"/>
    </source>
</evidence>
<sequence>MLVVVLSFSLLFLLFFSFYKWYFVIAFLFLYSFLGLFFFYNFGWWEADLWFVFDVVSVALVVLSLWLGGLMLMANWSVYLKKVSAFSFVFLVVLLVLVLVLAFFVGSFMQYYVLFELSLIPTFMLILGWGYQPERVSASMYMVIYTVGASLPLLGCLMYMFSEAGHLSFSLSFDVVLVGFYMKVFFFLFVLAFLVKIPVFFVHLWLPKAHVEAPVAGSMILAGVLLKLGGYGLVRVLEKLGSMLVSNNVFYCSFVMWGGVVTSVICLRQVDLKALIAYSSIGHMGMFVGGVMSNNVWGWQGGFLMLLGHGLCSPALFALANVNYESVGSRSVMLTKGLISFFPFLAFCWFLLSSSNMAAPPSLNLGSELMLFVGLVGFSGILMVSLGFMSFLAGAYSLYLYVSSQHGSASILGMSFLPVKVRSYFMILLHWVPLNVFFLVGDVFLKWS</sequence>
<evidence type="ECO:0000256" key="4">
    <source>
        <dbReference type="ARBA" id="ARBA00021006"/>
    </source>
</evidence>
<proteinExistence type="inferred from homology"/>
<evidence type="ECO:0000256" key="5">
    <source>
        <dbReference type="ARBA" id="ARBA00022448"/>
    </source>
</evidence>
<feature type="transmembrane region" description="Helical" evidence="16">
    <location>
        <begin position="423"/>
        <end position="445"/>
    </location>
</feature>
<feature type="transmembrane region" description="Helical" evidence="16">
    <location>
        <begin position="143"/>
        <end position="161"/>
    </location>
</feature>
<feature type="transmembrane region" description="Helical" evidence="16">
    <location>
        <begin position="213"/>
        <end position="236"/>
    </location>
</feature>
<feature type="transmembrane region" description="Helical" evidence="16">
    <location>
        <begin position="181"/>
        <end position="206"/>
    </location>
</feature>
<comment type="catalytic activity">
    <reaction evidence="15 16">
        <text>a ubiquinone + NADH + 5 H(+)(in) = a ubiquinol + NAD(+) + 4 H(+)(out)</text>
        <dbReference type="Rhea" id="RHEA:29091"/>
        <dbReference type="Rhea" id="RHEA-COMP:9565"/>
        <dbReference type="Rhea" id="RHEA-COMP:9566"/>
        <dbReference type="ChEBI" id="CHEBI:15378"/>
        <dbReference type="ChEBI" id="CHEBI:16389"/>
        <dbReference type="ChEBI" id="CHEBI:17976"/>
        <dbReference type="ChEBI" id="CHEBI:57540"/>
        <dbReference type="ChEBI" id="CHEBI:57945"/>
        <dbReference type="EC" id="7.1.1.2"/>
    </reaction>
</comment>
<organism evidence="19">
    <name type="scientific">Zygeupolia rubens</name>
    <dbReference type="NCBI Taxonomy" id="166045"/>
    <lineage>
        <taxon>Eukaryota</taxon>
        <taxon>Metazoa</taxon>
        <taxon>Spiralia</taxon>
        <taxon>Lophotrochozoa</taxon>
        <taxon>Nemertea</taxon>
        <taxon>Pilidiophora</taxon>
        <taxon>Heteronemertea</taxon>
        <taxon>Lineidae</taxon>
        <taxon>Zygeupolia</taxon>
    </lineage>
</organism>
<feature type="domain" description="NADH:quinone oxidoreductase/Mrp antiporter transmembrane" evidence="17">
    <location>
        <begin position="107"/>
        <end position="390"/>
    </location>
</feature>
<dbReference type="GO" id="GO:0015990">
    <property type="term" value="P:electron transport coupled proton transport"/>
    <property type="evidence" value="ECO:0007669"/>
    <property type="project" value="TreeGrafter"/>
</dbReference>
<dbReference type="EMBL" id="HQ997773">
    <property type="protein sequence ID" value="ADZ05379.1"/>
    <property type="molecule type" value="Genomic_DNA"/>
</dbReference>
<protein>
    <recommendedName>
        <fullName evidence="4 16">NADH-ubiquinone oxidoreductase chain 4</fullName>
        <ecNumber evidence="3 16">7.1.1.2</ecNumber>
    </recommendedName>
</protein>
<accession>I1SR59</accession>
<dbReference type="Pfam" id="PF01059">
    <property type="entry name" value="Oxidored_q5_N"/>
    <property type="match status" value="1"/>
</dbReference>
<evidence type="ECO:0000256" key="3">
    <source>
        <dbReference type="ARBA" id="ARBA00012944"/>
    </source>
</evidence>
<dbReference type="PANTHER" id="PTHR43507:SF20">
    <property type="entry name" value="NADH-UBIQUINONE OXIDOREDUCTASE CHAIN 4"/>
    <property type="match status" value="1"/>
</dbReference>
<keyword evidence="7 16" id="KW-0812">Transmembrane</keyword>
<dbReference type="RefSeq" id="YP_006303252.1">
    <property type="nucleotide sequence ID" value="NC_017877.1"/>
</dbReference>
<feature type="transmembrane region" description="Helical" evidence="16">
    <location>
        <begin position="274"/>
        <end position="293"/>
    </location>
</feature>
<evidence type="ECO:0000256" key="7">
    <source>
        <dbReference type="ARBA" id="ARBA00022692"/>
    </source>
</evidence>
<feature type="transmembrane region" description="Helical" evidence="16">
    <location>
        <begin position="111"/>
        <end position="131"/>
    </location>
</feature>
<keyword evidence="5 16" id="KW-0813">Transport</keyword>
<keyword evidence="12 16" id="KW-0830">Ubiquinone</keyword>
<comment type="function">
    <text evidence="16">Core subunit of the mitochondrial membrane respiratory chain NADH dehydrogenase (Complex I) which catalyzes electron transfer from NADH through the respiratory chain, using ubiquinone as an electron acceptor. Essential for the catalytic activity and assembly of complex I.</text>
</comment>
<evidence type="ECO:0000256" key="11">
    <source>
        <dbReference type="ARBA" id="ARBA00023027"/>
    </source>
</evidence>
<dbReference type="GO" id="GO:0031966">
    <property type="term" value="C:mitochondrial membrane"/>
    <property type="evidence" value="ECO:0007669"/>
    <property type="project" value="UniProtKB-SubCell"/>
</dbReference>
<feature type="transmembrane region" description="Helical" evidence="16">
    <location>
        <begin position="248"/>
        <end position="267"/>
    </location>
</feature>
<evidence type="ECO:0000259" key="18">
    <source>
        <dbReference type="Pfam" id="PF01059"/>
    </source>
</evidence>
<geneLocation type="mitochondrion" evidence="19"/>
<keyword evidence="13 16" id="KW-0496">Mitochondrion</keyword>
<dbReference type="PRINTS" id="PR01437">
    <property type="entry name" value="NUOXDRDTASE4"/>
</dbReference>
<dbReference type="Pfam" id="PF00361">
    <property type="entry name" value="Proton_antipo_M"/>
    <property type="match status" value="1"/>
</dbReference>
<evidence type="ECO:0000259" key="17">
    <source>
        <dbReference type="Pfam" id="PF00361"/>
    </source>
</evidence>
<dbReference type="EC" id="7.1.1.2" evidence="3 16"/>
<keyword evidence="11 16" id="KW-0520">NAD</keyword>
<feature type="transmembrane region" description="Helical" evidence="16">
    <location>
        <begin position="332"/>
        <end position="352"/>
    </location>
</feature>